<dbReference type="OMA" id="AHTMYAV"/>
<dbReference type="OrthoDB" id="2281895at2759"/>
<reference evidence="4" key="1">
    <citation type="journal article" date="2013" name="Genome Announc.">
        <title>Draft genome sequence of the grapevine dieback fungus Eutypa lata UCR-EL1.</title>
        <authorList>
            <person name="Blanco-Ulate B."/>
            <person name="Rolshausen P.E."/>
            <person name="Cantu D."/>
        </authorList>
    </citation>
    <scope>NUCLEOTIDE SEQUENCE [LARGE SCALE GENOMIC DNA]</scope>
    <source>
        <strain evidence="4">UCR-EL1</strain>
    </source>
</reference>
<feature type="region of interest" description="Disordered" evidence="1">
    <location>
        <begin position="1"/>
        <end position="20"/>
    </location>
</feature>
<dbReference type="InterPro" id="IPR036389">
    <property type="entry name" value="RNase_III_sf"/>
</dbReference>
<dbReference type="KEGG" id="ela:UCREL1_11135"/>
<dbReference type="GO" id="GO:0004525">
    <property type="term" value="F:ribonuclease III activity"/>
    <property type="evidence" value="ECO:0007669"/>
    <property type="project" value="InterPro"/>
</dbReference>
<evidence type="ECO:0000259" key="2">
    <source>
        <dbReference type="Pfam" id="PF14622"/>
    </source>
</evidence>
<evidence type="ECO:0000313" key="3">
    <source>
        <dbReference type="EMBL" id="EMR61952.1"/>
    </source>
</evidence>
<dbReference type="Proteomes" id="UP000012174">
    <property type="component" value="Unassembled WGS sequence"/>
</dbReference>
<dbReference type="AlphaFoldDB" id="M7SCR3"/>
<dbReference type="InterPro" id="IPR040030">
    <property type="entry name" value="Ribosomal_mL57"/>
</dbReference>
<dbReference type="HOGENOM" id="CLU_057354_1_0_1"/>
<dbReference type="FunFam" id="1.10.1520.10:FF:000018">
    <property type="entry name" value="RNase III domain protein"/>
    <property type="match status" value="1"/>
</dbReference>
<dbReference type="PANTHER" id="PTHR28160">
    <property type="entry name" value="54S RIBOSOMAL PROTEIN L15, MITOCHONDRIAL"/>
    <property type="match status" value="1"/>
</dbReference>
<dbReference type="SUPFAM" id="SSF69065">
    <property type="entry name" value="RNase III domain-like"/>
    <property type="match status" value="1"/>
</dbReference>
<sequence>MKAPFSPHITKDPRRSEWKVNEDPKKLDDALNKFLGRDGERLLPDELKWLAVTHKSFDQGRRGFNDRLAFLGRQICVMEATQFIITSPPNYTSATPDPFADRRQPFEDPALRSLDNLSESQPSDLFTLEHLTKLAVDSGLSDVVRWKPKMPENIQGSGFQPIMSGAVYAIVGAVALQHGGKVASRVVRERIMRKVQPKGT</sequence>
<dbReference type="eggNOG" id="ENOG502RXWY">
    <property type="taxonomic scope" value="Eukaryota"/>
</dbReference>
<dbReference type="Gene3D" id="1.10.1520.10">
    <property type="entry name" value="Ribonuclease III domain"/>
    <property type="match status" value="1"/>
</dbReference>
<dbReference type="PANTHER" id="PTHR28160:SF1">
    <property type="entry name" value="LARGE RIBOSOMAL SUBUNIT PROTEIN ML57"/>
    <property type="match status" value="1"/>
</dbReference>
<dbReference type="GO" id="GO:0006396">
    <property type="term" value="P:RNA processing"/>
    <property type="evidence" value="ECO:0007669"/>
    <property type="project" value="InterPro"/>
</dbReference>
<feature type="domain" description="RNase III" evidence="2">
    <location>
        <begin position="45"/>
        <end position="194"/>
    </location>
</feature>
<protein>
    <submittedName>
        <fullName evidence="3">Putative rnase iii domain-containing protein</fullName>
    </submittedName>
</protein>
<evidence type="ECO:0000313" key="4">
    <source>
        <dbReference type="Proteomes" id="UP000012174"/>
    </source>
</evidence>
<dbReference type="Pfam" id="PF14622">
    <property type="entry name" value="Ribonucleas_3_3"/>
    <property type="match status" value="1"/>
</dbReference>
<dbReference type="GO" id="GO:0005762">
    <property type="term" value="C:mitochondrial large ribosomal subunit"/>
    <property type="evidence" value="ECO:0007669"/>
    <property type="project" value="InterPro"/>
</dbReference>
<dbReference type="EMBL" id="KB707518">
    <property type="protein sequence ID" value="EMR61952.1"/>
    <property type="molecule type" value="Genomic_DNA"/>
</dbReference>
<dbReference type="STRING" id="1287681.M7SCR3"/>
<evidence type="ECO:0000256" key="1">
    <source>
        <dbReference type="SAM" id="MobiDB-lite"/>
    </source>
</evidence>
<proteinExistence type="predicted"/>
<accession>M7SCR3</accession>
<dbReference type="GO" id="GO:0003735">
    <property type="term" value="F:structural constituent of ribosome"/>
    <property type="evidence" value="ECO:0007669"/>
    <property type="project" value="InterPro"/>
</dbReference>
<organism evidence="3 4">
    <name type="scientific">Eutypa lata (strain UCR-EL1)</name>
    <name type="common">Grapevine dieback disease fungus</name>
    <name type="synonym">Eutypa armeniacae</name>
    <dbReference type="NCBI Taxonomy" id="1287681"/>
    <lineage>
        <taxon>Eukaryota</taxon>
        <taxon>Fungi</taxon>
        <taxon>Dikarya</taxon>
        <taxon>Ascomycota</taxon>
        <taxon>Pezizomycotina</taxon>
        <taxon>Sordariomycetes</taxon>
        <taxon>Xylariomycetidae</taxon>
        <taxon>Xylariales</taxon>
        <taxon>Diatrypaceae</taxon>
        <taxon>Eutypa</taxon>
    </lineage>
</organism>
<keyword evidence="4" id="KW-1185">Reference proteome</keyword>
<name>M7SCR3_EUTLA</name>
<dbReference type="GO" id="GO:0032543">
    <property type="term" value="P:mitochondrial translation"/>
    <property type="evidence" value="ECO:0007669"/>
    <property type="project" value="InterPro"/>
</dbReference>
<dbReference type="InterPro" id="IPR000999">
    <property type="entry name" value="RNase_III_dom"/>
</dbReference>
<gene>
    <name evidence="3" type="ORF">UCREL1_11135</name>
</gene>
<feature type="compositionally biased region" description="Basic and acidic residues" evidence="1">
    <location>
        <begin position="9"/>
        <end position="20"/>
    </location>
</feature>